<comment type="catalytic activity">
    <reaction evidence="3">
        <text>an N-terminal (5-L-glutamyl)-[peptide] + an alpha-amino acid = 5-L-glutamyl amino acid + an N-terminal L-alpha-aminoacyl-[peptide]</text>
        <dbReference type="Rhea" id="RHEA:23904"/>
        <dbReference type="Rhea" id="RHEA-COMP:9780"/>
        <dbReference type="Rhea" id="RHEA-COMP:9795"/>
        <dbReference type="ChEBI" id="CHEBI:77644"/>
        <dbReference type="ChEBI" id="CHEBI:78597"/>
        <dbReference type="ChEBI" id="CHEBI:78599"/>
        <dbReference type="ChEBI" id="CHEBI:78608"/>
        <dbReference type="EC" id="2.3.2.2"/>
    </reaction>
</comment>
<name>F2E973_HORVV</name>
<dbReference type="PANTHER" id="PTHR11686:SF62">
    <property type="entry name" value="GLUTATHIONE HYDROLASE"/>
    <property type="match status" value="1"/>
</dbReference>
<comment type="pathway">
    <text evidence="3">Sulfur metabolism; glutathione metabolism.</text>
</comment>
<keyword evidence="4" id="KW-0732">Signal</keyword>
<feature type="binding site" evidence="2">
    <location>
        <position position="450"/>
    </location>
    <ligand>
        <name>L-glutamate</name>
        <dbReference type="ChEBI" id="CHEBI:29985"/>
    </ligand>
</feature>
<keyword evidence="3" id="KW-0378">Hydrolase</keyword>
<dbReference type="FunFam" id="1.10.246.130:FF:000001">
    <property type="entry name" value="Gamma-glutamyltransferase 5 isoform 1"/>
    <property type="match status" value="1"/>
</dbReference>
<evidence type="ECO:0000313" key="5">
    <source>
        <dbReference type="EMBL" id="BAK03895.1"/>
    </source>
</evidence>
<dbReference type="InterPro" id="IPR029055">
    <property type="entry name" value="Ntn_hydrolases_N"/>
</dbReference>
<dbReference type="Pfam" id="PF01019">
    <property type="entry name" value="G_glu_transpept"/>
    <property type="match status" value="1"/>
</dbReference>
<dbReference type="AlphaFoldDB" id="F2E973"/>
<evidence type="ECO:0000256" key="2">
    <source>
        <dbReference type="PIRSR" id="PIRSR600101-2"/>
    </source>
</evidence>
<dbReference type="GO" id="GO:0006751">
    <property type="term" value="P:glutathione catabolic process"/>
    <property type="evidence" value="ECO:0007669"/>
    <property type="project" value="UniProtKB-UniRule"/>
</dbReference>
<dbReference type="InterPro" id="IPR043137">
    <property type="entry name" value="GGT_ssub_C"/>
</dbReference>
<feature type="chain" id="PRO_5003281805" description="Glutathione hydrolase" evidence="4">
    <location>
        <begin position="21"/>
        <end position="606"/>
    </location>
</feature>
<evidence type="ECO:0000256" key="4">
    <source>
        <dbReference type="SAM" id="SignalP"/>
    </source>
</evidence>
<comment type="catalytic activity">
    <reaction evidence="3">
        <text>glutathione + H2O = L-cysteinylglycine + L-glutamate</text>
        <dbReference type="Rhea" id="RHEA:28807"/>
        <dbReference type="ChEBI" id="CHEBI:15377"/>
        <dbReference type="ChEBI" id="CHEBI:29985"/>
        <dbReference type="ChEBI" id="CHEBI:57925"/>
        <dbReference type="ChEBI" id="CHEBI:61694"/>
        <dbReference type="EC" id="3.4.19.13"/>
    </reaction>
</comment>
<evidence type="ECO:0000256" key="1">
    <source>
        <dbReference type="PIRSR" id="PIRSR600101-1"/>
    </source>
</evidence>
<dbReference type="EC" id="2.3.2.2" evidence="3"/>
<dbReference type="PANTHER" id="PTHR11686">
    <property type="entry name" value="GAMMA GLUTAMYL TRANSPEPTIDASE"/>
    <property type="match status" value="1"/>
</dbReference>
<keyword evidence="3" id="KW-0012">Acyltransferase</keyword>
<dbReference type="EMBL" id="AK372698">
    <property type="protein sequence ID" value="BAK03895.1"/>
    <property type="molecule type" value="mRNA"/>
</dbReference>
<feature type="active site" description="Nucleophile" evidence="1">
    <location>
        <position position="409"/>
    </location>
</feature>
<evidence type="ECO:0000256" key="3">
    <source>
        <dbReference type="RuleBase" id="RU368068"/>
    </source>
</evidence>
<feature type="binding site" evidence="2">
    <location>
        <begin position="427"/>
        <end position="429"/>
    </location>
    <ligand>
        <name>L-glutamate</name>
        <dbReference type="ChEBI" id="CHEBI:29985"/>
    </ligand>
</feature>
<feature type="binding site" evidence="2">
    <location>
        <position position="123"/>
    </location>
    <ligand>
        <name>L-glutamate</name>
        <dbReference type="ChEBI" id="CHEBI:29985"/>
    </ligand>
</feature>
<keyword evidence="3" id="KW-0808">Transferase</keyword>
<dbReference type="InterPro" id="IPR043138">
    <property type="entry name" value="GGT_lsub"/>
</dbReference>
<protein>
    <recommendedName>
        <fullName evidence="3">Glutathione hydrolase</fullName>
        <ecNumber evidence="3">2.3.2.2</ecNumber>
        <ecNumber evidence="3">3.4.19.13</ecNumber>
    </recommendedName>
    <alternativeName>
        <fullName evidence="3">Gamma-glutamyltransferase</fullName>
    </alternativeName>
    <alternativeName>
        <fullName evidence="3">Gamma-glutamyltranspeptidase</fullName>
    </alternativeName>
</protein>
<accession>F2E973</accession>
<dbReference type="MEROPS" id="T03.011"/>
<dbReference type="NCBIfam" id="TIGR00066">
    <property type="entry name" value="g_glut_trans"/>
    <property type="match status" value="1"/>
</dbReference>
<sequence>MKWTAPLLLSTLVALLPVHAAPASTHTHTPTKRYNQCFGNNVQGCSYRTVGTRGAAASEVGTCSSIAIDILAKGGNAADGMIASALCVGVISAYHSGIGGGGFMLVRYNNPDGSHAYEEIDFRETMPAAGNVTMYSSHGANQTLSTIGGLAVGVPGEMRGWQKLHDRHGSLPWSTLFQPAIDLAENGFPVNTDLADAIAQYSSPGTNTTTPGFILRDPGFARTYAPGGVPLKEGDWVYRKDLARTLRTIADEGVEAFYNGSIARGIVETVLETGGIMTYDDLQGYEAIVREPVNATYRDKRVFSTVAPSSGSVVLSALKIFEGFNGSAQNDDPAINVTTHRLIEATKLAYGQRADYGDPAFQPNVTTLERLYLTEPVIEAARAKIMDNATFGNDYYTPRGYVPTAEGGTSHLAVVDGSGMAVSLTTTVNLYWGARIMTPDGIILNNEMDDFSSPGQTNAFGFAASPVNYIAGGKRPQSSIASSIAEDLETGEIMIATGSAGGSRIITATLQELYHYIDQGLNASSCTHQSRWHDQLSGTTYFELPALSQGLAGFDNRTVAYLASLGTNVTYQGISGSTSHVVARLPDGRLEASSDPRKVAGYGAAL</sequence>
<dbReference type="GO" id="GO:0103068">
    <property type="term" value="F:leukotriene C4 gamma-glutamyl transferase activity"/>
    <property type="evidence" value="ECO:0007669"/>
    <property type="project" value="UniProtKB-EC"/>
</dbReference>
<dbReference type="Gene3D" id="1.10.246.130">
    <property type="match status" value="1"/>
</dbReference>
<comment type="catalytic activity">
    <reaction evidence="3">
        <text>an S-substituted glutathione + H2O = an S-substituted L-cysteinylglycine + L-glutamate</text>
        <dbReference type="Rhea" id="RHEA:59468"/>
        <dbReference type="ChEBI" id="CHEBI:15377"/>
        <dbReference type="ChEBI" id="CHEBI:29985"/>
        <dbReference type="ChEBI" id="CHEBI:90779"/>
        <dbReference type="ChEBI" id="CHEBI:143103"/>
        <dbReference type="EC" id="3.4.19.13"/>
    </reaction>
</comment>
<comment type="function">
    <text evidence="3">Cleaves the gamma-glutamyl peptide bond of glutathione and glutathione conjugates.</text>
</comment>
<feature type="binding site" evidence="2">
    <location>
        <position position="502"/>
    </location>
    <ligand>
        <name>L-glutamate</name>
        <dbReference type="ChEBI" id="CHEBI:29985"/>
    </ligand>
</feature>
<dbReference type="InterPro" id="IPR000101">
    <property type="entry name" value="GGT_peptidase"/>
</dbReference>
<dbReference type="Gene3D" id="3.60.20.40">
    <property type="match status" value="1"/>
</dbReference>
<reference evidence="5" key="1">
    <citation type="journal article" date="2011" name="Plant Physiol.">
        <title>Comprehensive sequence analysis of 24,783 barley full-length cDNAs derived from 12 clone libraries.</title>
        <authorList>
            <person name="Matsumoto T."/>
            <person name="Tanaka T."/>
            <person name="Sakai H."/>
            <person name="Amano N."/>
            <person name="Kanamori H."/>
            <person name="Kurita K."/>
            <person name="Kikuta A."/>
            <person name="Kamiya K."/>
            <person name="Yamamoto M."/>
            <person name="Ikawa H."/>
            <person name="Fujii N."/>
            <person name="Hori K."/>
            <person name="Itoh T."/>
            <person name="Sato K."/>
        </authorList>
    </citation>
    <scope>NUCLEOTIDE SEQUENCE</scope>
    <source>
        <tissue evidence="5">Seed</tissue>
    </source>
</reference>
<dbReference type="UniPathway" id="UPA00204"/>
<feature type="binding site" evidence="2">
    <location>
        <begin position="478"/>
        <end position="479"/>
    </location>
    <ligand>
        <name>L-glutamate</name>
        <dbReference type="ChEBI" id="CHEBI:29985"/>
    </ligand>
</feature>
<dbReference type="GO" id="GO:0036374">
    <property type="term" value="F:glutathione hydrolase activity"/>
    <property type="evidence" value="ECO:0007669"/>
    <property type="project" value="UniProtKB-UniRule"/>
</dbReference>
<organism evidence="5">
    <name type="scientific">Hordeum vulgare subsp. vulgare</name>
    <name type="common">Domesticated barley</name>
    <dbReference type="NCBI Taxonomy" id="112509"/>
    <lineage>
        <taxon>Eukaryota</taxon>
        <taxon>Viridiplantae</taxon>
        <taxon>Streptophyta</taxon>
        <taxon>Embryophyta</taxon>
        <taxon>Tracheophyta</taxon>
        <taxon>Spermatophyta</taxon>
        <taxon>Magnoliopsida</taxon>
        <taxon>Liliopsida</taxon>
        <taxon>Poales</taxon>
        <taxon>Poaceae</taxon>
        <taxon>BOP clade</taxon>
        <taxon>Pooideae</taxon>
        <taxon>Triticodae</taxon>
        <taxon>Triticeae</taxon>
        <taxon>Hordeinae</taxon>
        <taxon>Hordeum</taxon>
    </lineage>
</organism>
<dbReference type="PRINTS" id="PR01210">
    <property type="entry name" value="GGTRANSPTASE"/>
</dbReference>
<feature type="signal peptide" evidence="4">
    <location>
        <begin position="1"/>
        <end position="20"/>
    </location>
</feature>
<proteinExistence type="evidence at transcript level"/>
<dbReference type="SUPFAM" id="SSF56235">
    <property type="entry name" value="N-terminal nucleophile aminohydrolases (Ntn hydrolases)"/>
    <property type="match status" value="1"/>
</dbReference>
<dbReference type="EC" id="3.4.19.13" evidence="3"/>